<keyword evidence="5" id="KW-0677">Repeat</keyword>
<keyword evidence="14" id="KW-1185">Reference proteome</keyword>
<dbReference type="GO" id="GO:0005319">
    <property type="term" value="F:lipid transporter activity"/>
    <property type="evidence" value="ECO:0007669"/>
    <property type="project" value="TreeGrafter"/>
</dbReference>
<feature type="compositionally biased region" description="Polar residues" evidence="10">
    <location>
        <begin position="773"/>
        <end position="787"/>
    </location>
</feature>
<feature type="transmembrane region" description="Helical" evidence="11">
    <location>
        <begin position="314"/>
        <end position="337"/>
    </location>
</feature>
<comment type="caution">
    <text evidence="13">The sequence shown here is derived from an EMBL/GenBank/DDBJ whole genome shotgun (WGS) entry which is preliminary data.</text>
</comment>
<dbReference type="InterPro" id="IPR013525">
    <property type="entry name" value="ABC2_TM"/>
</dbReference>
<feature type="transmembrane region" description="Helical" evidence="11">
    <location>
        <begin position="1086"/>
        <end position="1108"/>
    </location>
</feature>
<keyword evidence="9 11" id="KW-0472">Membrane</keyword>
<evidence type="ECO:0000256" key="3">
    <source>
        <dbReference type="ARBA" id="ARBA00022448"/>
    </source>
</evidence>
<evidence type="ECO:0000256" key="2">
    <source>
        <dbReference type="ARBA" id="ARBA00008869"/>
    </source>
</evidence>
<feature type="transmembrane region" description="Helical" evidence="11">
    <location>
        <begin position="833"/>
        <end position="854"/>
    </location>
</feature>
<keyword evidence="8 11" id="KW-1133">Transmembrane helix</keyword>
<feature type="transmembrane region" description="Helical" evidence="11">
    <location>
        <begin position="1010"/>
        <end position="1028"/>
    </location>
</feature>
<keyword evidence="6" id="KW-0547">Nucleotide-binding</keyword>
<name>A0A8H3IDF3_9LECA</name>
<dbReference type="InterPro" id="IPR017871">
    <property type="entry name" value="ABC_transporter-like_CS"/>
</dbReference>
<keyword evidence="4 11" id="KW-0812">Transmembrane</keyword>
<accession>A0A8H3IDF3</accession>
<protein>
    <recommendedName>
        <fullName evidence="12">ABC transporter domain-containing protein</fullName>
    </recommendedName>
</protein>
<dbReference type="CDD" id="cd03263">
    <property type="entry name" value="ABC_subfamily_A"/>
    <property type="match status" value="2"/>
</dbReference>
<dbReference type="EMBL" id="CAJPDS010000018">
    <property type="protein sequence ID" value="CAF9916705.1"/>
    <property type="molecule type" value="Genomic_DNA"/>
</dbReference>
<feature type="transmembrane region" description="Helical" evidence="11">
    <location>
        <begin position="1049"/>
        <end position="1074"/>
    </location>
</feature>
<feature type="domain" description="ABC transporter" evidence="12">
    <location>
        <begin position="472"/>
        <end position="695"/>
    </location>
</feature>
<organism evidence="13 14">
    <name type="scientific">Heterodermia speciosa</name>
    <dbReference type="NCBI Taxonomy" id="116794"/>
    <lineage>
        <taxon>Eukaryota</taxon>
        <taxon>Fungi</taxon>
        <taxon>Dikarya</taxon>
        <taxon>Ascomycota</taxon>
        <taxon>Pezizomycotina</taxon>
        <taxon>Lecanoromycetes</taxon>
        <taxon>OSLEUM clade</taxon>
        <taxon>Lecanoromycetidae</taxon>
        <taxon>Caliciales</taxon>
        <taxon>Physciaceae</taxon>
        <taxon>Heterodermia</taxon>
    </lineage>
</organism>
<proteinExistence type="inferred from homology"/>
<comment type="subcellular location">
    <subcellularLocation>
        <location evidence="1">Membrane</location>
        <topology evidence="1">Multi-pass membrane protein</topology>
    </subcellularLocation>
</comment>
<feature type="domain" description="ABC transporter" evidence="12">
    <location>
        <begin position="1261"/>
        <end position="1488"/>
    </location>
</feature>
<feature type="transmembrane region" description="Helical" evidence="11">
    <location>
        <begin position="1193"/>
        <end position="1217"/>
    </location>
</feature>
<evidence type="ECO:0000256" key="7">
    <source>
        <dbReference type="ARBA" id="ARBA00022840"/>
    </source>
</evidence>
<evidence type="ECO:0000256" key="6">
    <source>
        <dbReference type="ARBA" id="ARBA00022741"/>
    </source>
</evidence>
<feature type="region of interest" description="Disordered" evidence="10">
    <location>
        <begin position="771"/>
        <end position="792"/>
    </location>
</feature>
<dbReference type="Pfam" id="PF12698">
    <property type="entry name" value="ABC2_membrane_3"/>
    <property type="match status" value="1"/>
</dbReference>
<keyword evidence="7" id="KW-0067">ATP-binding</keyword>
<dbReference type="PANTHER" id="PTHR19229">
    <property type="entry name" value="ATP-BINDING CASSETTE TRANSPORTER SUBFAMILY A ABCA"/>
    <property type="match status" value="1"/>
</dbReference>
<feature type="transmembrane region" description="Helical" evidence="11">
    <location>
        <begin position="224"/>
        <end position="248"/>
    </location>
</feature>
<dbReference type="InterPro" id="IPR003439">
    <property type="entry name" value="ABC_transporter-like_ATP-bd"/>
</dbReference>
<dbReference type="PROSITE" id="PS00211">
    <property type="entry name" value="ABC_TRANSPORTER_1"/>
    <property type="match status" value="2"/>
</dbReference>
<sequence>MLLRQTWTLTWKNLLIVLLRHPFSTPLRCFLLPVIFIGFLAYARNLFIPPSHFGIASSAPVRGLGDALALAGGGRNRVVFVDSGFLGGDIDAVIQDVASAARAEGKDVEIVSDEDDLLTLCRSSLRGVSSCYGAAVFYGSPTEGPGGLWNYSLRADGGLGTKIDVTTHGNDIEIYPLPLQHAIDFSIASHNTSIDKGAMPTQVDEYPFTSETQKQRNDRIRIRYMGGIINILAVAFFIGIVGVIYQLVGLIASERELGMTQIVEASMPNSRRWEPQVIRFVANHLAFDMMFLPGWVVIALILAYGVFTKTSVATLLFFHILAGLSLSSFSLFGAAFFHKAQLSGISTTIISLLLAVLAQVTAKASTGAVAILSLLFPPMNCTFFIILMARWERKNLPTNLVKAAPENPSTLPGIAFFIFLIIQIVVFPLLGAIVERTLYGTASKGRKVVSEDQDSNSSVSLSGFTKRYTPSWWARNVATRFGKRKDVVIAVNNLDLNIRQGQITVLLGSNGSGKTTTLETIAGLNTVTSGTITVDGRGGLGICPQRNVLWDDLTTYEHVQIFNRLKSTDKVASKAEIEGLVAACDLANKLRARSRHLSGGQKRKLQLSMMFTGGSRVCCVDECSSGVDALARQKLWQILLAERGARTIIFTTHFLDEADLLSDQIAILSKGALKAQGSAVELKHQLGGGYRIHVFNNPGHDAAVLQFDGATKKTMYDQTIYTLPDSGHAADFVRMLEDNGINNYEISSPTIEEIFFKVAEDASLADVSRQKSHTSTAAKGNTSSSEAVITEGKASFDDDSTEGLKLQTGKRIGVLRQALTLFRKRFTVFQRNWFPYFAAFLIPVIAAGLVTLFLKNFTAAGCSPVEQISASDIESLLTQVDYEIVIGPSGKVSPGDIERIEATLPGAGSGGDEGSGSLANLTSSIHIIDGTLDDFNNYIKQNYANVTPGGFFLGDDSSPPTFAYKANGDLSLATITQNIFDTLLTNVSISTQYQAFDVPWVSGAGKTLQLVVYLGLAMACYPALFSLYPTLERLRSVRQLHYSNGVRSVCLWSAYVTFDFILVVGSSIISIIIFRAVSDQWYHLEYLFVVFLCFGLASTLLSYVISLFSRSQLAAFAFAAGYQAVMFLLYFIAYLSVLTYAQADKVDSYILITHFTISLITPMGSLTRALFVSLNIFSILCDDRSIASYPGKIALYGGPILYLILQSVFLFGVLLWWDSGSLWARLRRKAHRTQDKEELEPLDDEIAAEVERVSASPDDGLRVHHLTKAFGSNVAVQDITFGVKRGEVFALLGPNGAGKSTTISMIRGDIQPSIGSGDVFVEDIPISKRRALARNSLGVCPQVDACDQMTVLEHLAFYARVRGVEDVTNNVQEVIRAVGLESFSNRMAAKLSGGNKRKLSLAIALMGNPSVLLLDEPSSGMDVCAKRIMWRTLASVVPGRSLVLTTHSMEEADALADRAGIMGKKMLALGTSDYLRKKHGDRYHVHLITRTAPHTTTEEMARIKSWIVANLEGAEVEERTFHGQLRFSVPARSASLEKAALPNHTAGDGNGKEVDYISSSSPSDTATARSGIGALFVLLEAQKEALGFEYYSVSQTTLDQVFLSIVGKHNIEEENYGEPTAAKKRWWKMAGREGRQSFQALICFPFG</sequence>
<feature type="transmembrane region" description="Helical" evidence="11">
    <location>
        <begin position="1149"/>
        <end position="1181"/>
    </location>
</feature>
<evidence type="ECO:0000256" key="11">
    <source>
        <dbReference type="SAM" id="Phobius"/>
    </source>
</evidence>
<dbReference type="GO" id="GO:0140359">
    <property type="term" value="F:ABC-type transporter activity"/>
    <property type="evidence" value="ECO:0007669"/>
    <property type="project" value="InterPro"/>
</dbReference>
<evidence type="ECO:0000259" key="12">
    <source>
        <dbReference type="PROSITE" id="PS50893"/>
    </source>
</evidence>
<dbReference type="GO" id="GO:0016887">
    <property type="term" value="F:ATP hydrolysis activity"/>
    <property type="evidence" value="ECO:0007669"/>
    <property type="project" value="InterPro"/>
</dbReference>
<gene>
    <name evidence="13" type="ORF">HETSPECPRED_002986</name>
</gene>
<evidence type="ECO:0000256" key="8">
    <source>
        <dbReference type="ARBA" id="ARBA00022989"/>
    </source>
</evidence>
<evidence type="ECO:0000256" key="4">
    <source>
        <dbReference type="ARBA" id="ARBA00022692"/>
    </source>
</evidence>
<feature type="transmembrane region" description="Helical" evidence="11">
    <location>
        <begin position="25"/>
        <end position="43"/>
    </location>
</feature>
<dbReference type="InterPro" id="IPR026082">
    <property type="entry name" value="ABCA"/>
</dbReference>
<evidence type="ECO:0000256" key="10">
    <source>
        <dbReference type="SAM" id="MobiDB-lite"/>
    </source>
</evidence>
<dbReference type="GO" id="GO:0005524">
    <property type="term" value="F:ATP binding"/>
    <property type="evidence" value="ECO:0007669"/>
    <property type="project" value="UniProtKB-KW"/>
</dbReference>
<dbReference type="FunFam" id="3.40.50.300:FF:001345">
    <property type="entry name" value="Related to ABC transporter"/>
    <property type="match status" value="1"/>
</dbReference>
<feature type="transmembrane region" description="Helical" evidence="11">
    <location>
        <begin position="369"/>
        <end position="391"/>
    </location>
</feature>
<dbReference type="OrthoDB" id="8061355at2759"/>
<dbReference type="Proteomes" id="UP000664521">
    <property type="component" value="Unassembled WGS sequence"/>
</dbReference>
<keyword evidence="3" id="KW-0813">Transport</keyword>
<dbReference type="Gene3D" id="3.40.50.300">
    <property type="entry name" value="P-loop containing nucleotide triphosphate hydrolases"/>
    <property type="match status" value="2"/>
</dbReference>
<evidence type="ECO:0000313" key="14">
    <source>
        <dbReference type="Proteomes" id="UP000664521"/>
    </source>
</evidence>
<dbReference type="PROSITE" id="PS50893">
    <property type="entry name" value="ABC_TRANSPORTER_2"/>
    <property type="match status" value="2"/>
</dbReference>
<feature type="transmembrane region" description="Helical" evidence="11">
    <location>
        <begin position="343"/>
        <end position="362"/>
    </location>
</feature>
<dbReference type="SUPFAM" id="SSF52540">
    <property type="entry name" value="P-loop containing nucleoside triphosphate hydrolases"/>
    <property type="match status" value="2"/>
</dbReference>
<dbReference type="SMART" id="SM00382">
    <property type="entry name" value="AAA"/>
    <property type="match status" value="2"/>
</dbReference>
<evidence type="ECO:0000256" key="1">
    <source>
        <dbReference type="ARBA" id="ARBA00004141"/>
    </source>
</evidence>
<dbReference type="GO" id="GO:0016020">
    <property type="term" value="C:membrane"/>
    <property type="evidence" value="ECO:0007669"/>
    <property type="project" value="UniProtKB-SubCell"/>
</dbReference>
<dbReference type="Pfam" id="PF00005">
    <property type="entry name" value="ABC_tran"/>
    <property type="match status" value="2"/>
</dbReference>
<comment type="similarity">
    <text evidence="2">Belongs to the ABC transporter superfamily. ABCA family.</text>
</comment>
<dbReference type="PANTHER" id="PTHR19229:SF36">
    <property type="entry name" value="ATP-BINDING CASSETTE SUB-FAMILY A MEMBER 2"/>
    <property type="match status" value="1"/>
</dbReference>
<evidence type="ECO:0000256" key="9">
    <source>
        <dbReference type="ARBA" id="ARBA00023136"/>
    </source>
</evidence>
<evidence type="ECO:0000313" key="13">
    <source>
        <dbReference type="EMBL" id="CAF9916705.1"/>
    </source>
</evidence>
<feature type="transmembrane region" description="Helical" evidence="11">
    <location>
        <begin position="289"/>
        <end position="307"/>
    </location>
</feature>
<feature type="transmembrane region" description="Helical" evidence="11">
    <location>
        <begin position="1115"/>
        <end position="1137"/>
    </location>
</feature>
<reference evidence="13" key="1">
    <citation type="submission" date="2021-03" db="EMBL/GenBank/DDBJ databases">
        <authorList>
            <person name="Tagirdzhanova G."/>
        </authorList>
    </citation>
    <scope>NUCLEOTIDE SEQUENCE</scope>
</reference>
<evidence type="ECO:0000256" key="5">
    <source>
        <dbReference type="ARBA" id="ARBA00022737"/>
    </source>
</evidence>
<dbReference type="InterPro" id="IPR027417">
    <property type="entry name" value="P-loop_NTPase"/>
</dbReference>
<feature type="transmembrane region" description="Helical" evidence="11">
    <location>
        <begin position="411"/>
        <end position="434"/>
    </location>
</feature>
<dbReference type="InterPro" id="IPR003593">
    <property type="entry name" value="AAA+_ATPase"/>
</dbReference>